<feature type="transmembrane region" description="Helical" evidence="7">
    <location>
        <begin position="719"/>
        <end position="744"/>
    </location>
</feature>
<evidence type="ECO:0000256" key="2">
    <source>
        <dbReference type="ARBA" id="ARBA00022692"/>
    </source>
</evidence>
<evidence type="ECO:0000256" key="7">
    <source>
        <dbReference type="SAM" id="Phobius"/>
    </source>
</evidence>
<dbReference type="InterPro" id="IPR001212">
    <property type="entry name" value="Somatomedin_B_dom"/>
</dbReference>
<feature type="region of interest" description="Disordered" evidence="6">
    <location>
        <begin position="1077"/>
        <end position="1097"/>
    </location>
</feature>
<keyword evidence="5" id="KW-1015">Disulfide bond</keyword>
<evidence type="ECO:0000313" key="10">
    <source>
        <dbReference type="EMBL" id="KAK7069477.1"/>
    </source>
</evidence>
<evidence type="ECO:0000256" key="6">
    <source>
        <dbReference type="SAM" id="MobiDB-lite"/>
    </source>
</evidence>
<dbReference type="Proteomes" id="UP001381693">
    <property type="component" value="Unassembled WGS sequence"/>
</dbReference>
<feature type="region of interest" description="Disordered" evidence="6">
    <location>
        <begin position="916"/>
        <end position="958"/>
    </location>
</feature>
<keyword evidence="4 7" id="KW-0472">Membrane</keyword>
<gene>
    <name evidence="10" type="ORF">SK128_022780</name>
</gene>
<dbReference type="PROSITE" id="PS50261">
    <property type="entry name" value="G_PROTEIN_RECEP_F2_4"/>
    <property type="match status" value="1"/>
</dbReference>
<dbReference type="Pfam" id="PF00002">
    <property type="entry name" value="7tm_2"/>
    <property type="match status" value="1"/>
</dbReference>
<organism evidence="10 11">
    <name type="scientific">Halocaridina rubra</name>
    <name type="common">Hawaiian red shrimp</name>
    <dbReference type="NCBI Taxonomy" id="373956"/>
    <lineage>
        <taxon>Eukaryota</taxon>
        <taxon>Metazoa</taxon>
        <taxon>Ecdysozoa</taxon>
        <taxon>Arthropoda</taxon>
        <taxon>Crustacea</taxon>
        <taxon>Multicrustacea</taxon>
        <taxon>Malacostraca</taxon>
        <taxon>Eumalacostraca</taxon>
        <taxon>Eucarida</taxon>
        <taxon>Decapoda</taxon>
        <taxon>Pleocyemata</taxon>
        <taxon>Caridea</taxon>
        <taxon>Atyoidea</taxon>
        <taxon>Atyidae</taxon>
        <taxon>Halocaridina</taxon>
    </lineage>
</organism>
<keyword evidence="2 7" id="KW-0812">Transmembrane</keyword>
<sequence length="1097" mass="126227">MVLSLPKDSYGEVTQRLAGENDGEILNMKKLVSKENDENIQRLIAENNGEKQTKKSLYGTAAIKSEINDNKQNSNSKLDYEHLKAKLFYKKSNKTLAMRGKKQQIRKLKKQRDASYNVNTSSNSTQQRLFTNINKRRAKTPSLFVGKPKTLKRHIQRNRHSHKLRNKQDKIDLLLERHTKSHNPRYGSKSPLKNGTHLVRETTRDIESLVINERNMKSIKTNFLPTTAENDQSLNEYKNVDAKLSIENIDSSSSKHVQSREYTHEAVDSRRRLADHKISSISTLDSSLKNTDQRKRRARSPNKPTNIRTQTDILPDNCVLAASCSDRLKEKGVENADRYPCRCDDECHMYGDCCHDHKRDDQQASANDQSNVNETRRPLTVTTESWTCEPLMPLNNRPYLRPKDVYMVSSCPVEAPQQLADKCSKTATTYDLQRYIMDIPVVSATTHYVYANIFCAFCHSDKTFEKYKVDLVCTSDINSIDQLANMTYHPGELRWTKIETGAQIHPSIEDINNEIPRQSKEMQCLLNIKFPETVGRTCIQNMIGTCSNDWQDRDVEARCSSYNYNVEVGNQVYKNQNCALCNRIDPKTIRCLTLFRKLLRGMPSPPPSLSDIFKGGEDCEANQIWNYLHSKCEDVSCGKLFTLRNGKCVRQNNTVPTAGDSFLNSSCYTSEFQSDYSIIYPNHSVFLNQTRKLYNVGEYEFVNHSWIRVCRPDDRWTPVMNIISTVLISMSLIFMALHMIIFILLPKRRNIPSMNLFCMTVSLFISELVFVSLFNANQNYGLCVLIGVILYYFFSASFMWMNVMSIDICRTFHSQTYKVRSRKIFIQYSIYAWSVPLLVTVMALLIDQFSSPDFIIAPGFGLHRCWFNNKWGLATFYTIPTGCIFLFNLTLFGVSVYDIYKQHKSGELASSTVKKKRNGSFSSGKDEKEKEKFLRSSAKQKNNSEQPNGGSGETDSPCCAERIRDRIQKRIQAHKKQRMRLVLYSKLALIMGMTWIFAFIRAFSENIVFEYLFIILNCLQGTFIFIAFDCKQKLLDELWLKFTGKRLFRTDTKSSSNTGNTALTSVSTDGRYKYRWSSRLTQGGSTSSRRSQNEQSF</sequence>
<dbReference type="PROSITE" id="PS50958">
    <property type="entry name" value="SMB_2"/>
    <property type="match status" value="1"/>
</dbReference>
<feature type="domain" description="SMB" evidence="9">
    <location>
        <begin position="320"/>
        <end position="365"/>
    </location>
</feature>
<comment type="caution">
    <text evidence="10">The sequence shown here is derived from an EMBL/GenBank/DDBJ whole genome shotgun (WGS) entry which is preliminary data.</text>
</comment>
<feature type="transmembrane region" description="Helical" evidence="7">
    <location>
        <begin position="1008"/>
        <end position="1028"/>
    </location>
</feature>
<evidence type="ECO:0000256" key="1">
    <source>
        <dbReference type="ARBA" id="ARBA00004141"/>
    </source>
</evidence>
<accession>A0AAN8WNQ2</accession>
<dbReference type="SUPFAM" id="SSF81321">
    <property type="entry name" value="Family A G protein-coupled receptor-like"/>
    <property type="match status" value="1"/>
</dbReference>
<keyword evidence="11" id="KW-1185">Reference proteome</keyword>
<evidence type="ECO:0000313" key="11">
    <source>
        <dbReference type="Proteomes" id="UP001381693"/>
    </source>
</evidence>
<dbReference type="Gene3D" id="1.20.1070.10">
    <property type="entry name" value="Rhodopsin 7-helix transmembrane proteins"/>
    <property type="match status" value="1"/>
</dbReference>
<feature type="transmembrane region" description="Helical" evidence="7">
    <location>
        <begin position="824"/>
        <end position="846"/>
    </location>
</feature>
<feature type="compositionally biased region" description="Polar residues" evidence="6">
    <location>
        <begin position="279"/>
        <end position="290"/>
    </location>
</feature>
<dbReference type="PANTHER" id="PTHR45902">
    <property type="entry name" value="LATROPHILIN RECEPTOR-LIKE PROTEIN A"/>
    <property type="match status" value="1"/>
</dbReference>
<feature type="region of interest" description="Disordered" evidence="6">
    <location>
        <begin position="251"/>
        <end position="310"/>
    </location>
</feature>
<dbReference type="GO" id="GO:0007166">
    <property type="term" value="P:cell surface receptor signaling pathway"/>
    <property type="evidence" value="ECO:0007669"/>
    <property type="project" value="InterPro"/>
</dbReference>
<dbReference type="InterPro" id="IPR000832">
    <property type="entry name" value="GPCR_2_secretin-like"/>
</dbReference>
<dbReference type="InterPro" id="IPR017981">
    <property type="entry name" value="GPCR_2-like_7TM"/>
</dbReference>
<feature type="transmembrane region" description="Helical" evidence="7">
    <location>
        <begin position="756"/>
        <end position="774"/>
    </location>
</feature>
<dbReference type="PANTHER" id="PTHR45902:SF3">
    <property type="entry name" value="G-PROTEIN COUPLED RECEPTORS FAMILY 2 PROFILE 2 DOMAIN-CONTAINING PROTEIN"/>
    <property type="match status" value="1"/>
</dbReference>
<feature type="transmembrane region" description="Helical" evidence="7">
    <location>
        <begin position="876"/>
        <end position="900"/>
    </location>
</feature>
<reference evidence="10 11" key="1">
    <citation type="submission" date="2023-11" db="EMBL/GenBank/DDBJ databases">
        <title>Halocaridina rubra genome assembly.</title>
        <authorList>
            <person name="Smith C."/>
        </authorList>
    </citation>
    <scope>NUCLEOTIDE SEQUENCE [LARGE SCALE GENOMIC DNA]</scope>
    <source>
        <strain evidence="10">EP-1</strain>
        <tissue evidence="10">Whole</tissue>
    </source>
</reference>
<keyword evidence="3 7" id="KW-1133">Transmembrane helix</keyword>
<dbReference type="AlphaFoldDB" id="A0AAN8WNQ2"/>
<dbReference type="GO" id="GO:0016020">
    <property type="term" value="C:membrane"/>
    <property type="evidence" value="ECO:0007669"/>
    <property type="project" value="UniProtKB-SubCell"/>
</dbReference>
<dbReference type="CDD" id="cd15039">
    <property type="entry name" value="7tmB3_Methuselah-like"/>
    <property type="match status" value="1"/>
</dbReference>
<feature type="transmembrane region" description="Helical" evidence="7">
    <location>
        <begin position="981"/>
        <end position="1002"/>
    </location>
</feature>
<feature type="compositionally biased region" description="Basic and acidic residues" evidence="6">
    <location>
        <begin position="924"/>
        <end position="934"/>
    </location>
</feature>
<evidence type="ECO:0000259" key="8">
    <source>
        <dbReference type="PROSITE" id="PS50261"/>
    </source>
</evidence>
<feature type="compositionally biased region" description="Polar residues" evidence="6">
    <location>
        <begin position="1078"/>
        <end position="1097"/>
    </location>
</feature>
<dbReference type="InterPro" id="IPR053231">
    <property type="entry name" value="GPCR_LN-TM7"/>
</dbReference>
<evidence type="ECO:0000256" key="5">
    <source>
        <dbReference type="ARBA" id="ARBA00023157"/>
    </source>
</evidence>
<proteinExistence type="predicted"/>
<feature type="compositionally biased region" description="Basic and acidic residues" evidence="6">
    <location>
        <begin position="258"/>
        <end position="278"/>
    </location>
</feature>
<evidence type="ECO:0000256" key="3">
    <source>
        <dbReference type="ARBA" id="ARBA00022989"/>
    </source>
</evidence>
<dbReference type="GO" id="GO:0004930">
    <property type="term" value="F:G protein-coupled receptor activity"/>
    <property type="evidence" value="ECO:0007669"/>
    <property type="project" value="InterPro"/>
</dbReference>
<evidence type="ECO:0008006" key="12">
    <source>
        <dbReference type="Google" id="ProtNLM"/>
    </source>
</evidence>
<name>A0AAN8WNQ2_HALRR</name>
<evidence type="ECO:0000256" key="4">
    <source>
        <dbReference type="ARBA" id="ARBA00023136"/>
    </source>
</evidence>
<evidence type="ECO:0000259" key="9">
    <source>
        <dbReference type="PROSITE" id="PS50958"/>
    </source>
</evidence>
<comment type="subcellular location">
    <subcellularLocation>
        <location evidence="1">Membrane</location>
        <topology evidence="1">Multi-pass membrane protein</topology>
    </subcellularLocation>
</comment>
<protein>
    <recommendedName>
        <fullName evidence="12">G-protein coupled receptor Mth2</fullName>
    </recommendedName>
</protein>
<feature type="domain" description="G-protein coupled receptors family 2 profile 2" evidence="8">
    <location>
        <begin position="720"/>
        <end position="1032"/>
    </location>
</feature>
<feature type="compositionally biased region" description="Polar residues" evidence="6">
    <location>
        <begin position="937"/>
        <end position="948"/>
    </location>
</feature>
<feature type="transmembrane region" description="Helical" evidence="7">
    <location>
        <begin position="780"/>
        <end position="803"/>
    </location>
</feature>
<dbReference type="EMBL" id="JAXCGZ010016309">
    <property type="protein sequence ID" value="KAK7069477.1"/>
    <property type="molecule type" value="Genomic_DNA"/>
</dbReference>